<sequence>MYLNSKGNNYTKAVNILWERFGGEGVVADAYMKSKADVQANKQSPKEQEGKRQICHYCTKNHDLDNCTEFTKLDGIRDVGGPVDAG</sequence>
<keyword evidence="2" id="KW-1185">Reference proteome</keyword>
<dbReference type="Proteomes" id="UP000324222">
    <property type="component" value="Unassembled WGS sequence"/>
</dbReference>
<gene>
    <name evidence="1" type="ORF">E2C01_009249</name>
</gene>
<evidence type="ECO:0000313" key="1">
    <source>
        <dbReference type="EMBL" id="MPC16425.1"/>
    </source>
</evidence>
<protein>
    <submittedName>
        <fullName evidence="1">Uncharacterized protein</fullName>
    </submittedName>
</protein>
<dbReference type="AlphaFoldDB" id="A0A5B7D4U6"/>
<dbReference type="EMBL" id="VSRR010000505">
    <property type="protein sequence ID" value="MPC16425.1"/>
    <property type="molecule type" value="Genomic_DNA"/>
</dbReference>
<comment type="caution">
    <text evidence="1">The sequence shown here is derived from an EMBL/GenBank/DDBJ whole genome shotgun (WGS) entry which is preliminary data.</text>
</comment>
<accession>A0A5B7D4U6</accession>
<organism evidence="1 2">
    <name type="scientific">Portunus trituberculatus</name>
    <name type="common">Swimming crab</name>
    <name type="synonym">Neptunus trituberculatus</name>
    <dbReference type="NCBI Taxonomy" id="210409"/>
    <lineage>
        <taxon>Eukaryota</taxon>
        <taxon>Metazoa</taxon>
        <taxon>Ecdysozoa</taxon>
        <taxon>Arthropoda</taxon>
        <taxon>Crustacea</taxon>
        <taxon>Multicrustacea</taxon>
        <taxon>Malacostraca</taxon>
        <taxon>Eumalacostraca</taxon>
        <taxon>Eucarida</taxon>
        <taxon>Decapoda</taxon>
        <taxon>Pleocyemata</taxon>
        <taxon>Brachyura</taxon>
        <taxon>Eubrachyura</taxon>
        <taxon>Portunoidea</taxon>
        <taxon>Portunidae</taxon>
        <taxon>Portuninae</taxon>
        <taxon>Portunus</taxon>
    </lineage>
</organism>
<proteinExistence type="predicted"/>
<name>A0A5B7D4U6_PORTR</name>
<evidence type="ECO:0000313" key="2">
    <source>
        <dbReference type="Proteomes" id="UP000324222"/>
    </source>
</evidence>
<reference evidence="1 2" key="1">
    <citation type="submission" date="2019-05" db="EMBL/GenBank/DDBJ databases">
        <title>Another draft genome of Portunus trituberculatus and its Hox gene families provides insights of decapod evolution.</title>
        <authorList>
            <person name="Jeong J.-H."/>
            <person name="Song I."/>
            <person name="Kim S."/>
            <person name="Choi T."/>
            <person name="Kim D."/>
            <person name="Ryu S."/>
            <person name="Kim W."/>
        </authorList>
    </citation>
    <scope>NUCLEOTIDE SEQUENCE [LARGE SCALE GENOMIC DNA]</scope>
    <source>
        <tissue evidence="1">Muscle</tissue>
    </source>
</reference>